<name>A0ABV2LV26_9FLAO</name>
<dbReference type="EMBL" id="JBEPMO010000004">
    <property type="protein sequence ID" value="MET3731482.1"/>
    <property type="molecule type" value="Genomic_DNA"/>
</dbReference>
<keyword evidence="2" id="KW-1185">Reference proteome</keyword>
<accession>A0ABV2LV26</accession>
<sequence length="75" mass="8593">MKDFVGIVLIVLAAMISESIRQSKHVKKEKRIDKEEVLKTDSSLSNFSKSPKTLGETYQILLDSTKTKKDLDDHW</sequence>
<proteinExistence type="predicted"/>
<protein>
    <submittedName>
        <fullName evidence="1">Uncharacterized protein</fullName>
    </submittedName>
</protein>
<dbReference type="RefSeq" id="WP_354507783.1">
    <property type="nucleotide sequence ID" value="NZ_JBEPMO010000004.1"/>
</dbReference>
<evidence type="ECO:0000313" key="2">
    <source>
        <dbReference type="Proteomes" id="UP001549146"/>
    </source>
</evidence>
<reference evidence="1 2" key="1">
    <citation type="submission" date="2024-06" db="EMBL/GenBank/DDBJ databases">
        <title>Genomic Encyclopedia of Type Strains, Phase IV (KMG-IV): sequencing the most valuable type-strain genomes for metagenomic binning, comparative biology and taxonomic classification.</title>
        <authorList>
            <person name="Goeker M."/>
        </authorList>
    </citation>
    <scope>NUCLEOTIDE SEQUENCE [LARGE SCALE GENOMIC DNA]</scope>
    <source>
        <strain evidence="1 2">DSM 29388</strain>
    </source>
</reference>
<organism evidence="1 2">
    <name type="scientific">Moheibacter stercoris</name>
    <dbReference type="NCBI Taxonomy" id="1628251"/>
    <lineage>
        <taxon>Bacteria</taxon>
        <taxon>Pseudomonadati</taxon>
        <taxon>Bacteroidota</taxon>
        <taxon>Flavobacteriia</taxon>
        <taxon>Flavobacteriales</taxon>
        <taxon>Weeksellaceae</taxon>
        <taxon>Moheibacter</taxon>
    </lineage>
</organism>
<dbReference type="Proteomes" id="UP001549146">
    <property type="component" value="Unassembled WGS sequence"/>
</dbReference>
<gene>
    <name evidence="1" type="ORF">ABID46_001051</name>
</gene>
<evidence type="ECO:0000313" key="1">
    <source>
        <dbReference type="EMBL" id="MET3731482.1"/>
    </source>
</evidence>
<comment type="caution">
    <text evidence="1">The sequence shown here is derived from an EMBL/GenBank/DDBJ whole genome shotgun (WGS) entry which is preliminary data.</text>
</comment>